<protein>
    <recommendedName>
        <fullName evidence="1">Thioesterase domain-containing protein</fullName>
    </recommendedName>
</protein>
<gene>
    <name evidence="2" type="ORF">GOMPHAMPRED_003481</name>
</gene>
<reference evidence="2" key="1">
    <citation type="submission" date="2021-03" db="EMBL/GenBank/DDBJ databases">
        <authorList>
            <person name="Tagirdzhanova G."/>
        </authorList>
    </citation>
    <scope>NUCLEOTIDE SEQUENCE</scope>
</reference>
<dbReference type="InterPro" id="IPR006683">
    <property type="entry name" value="Thioestr_dom"/>
</dbReference>
<comment type="caution">
    <text evidence="2">The sequence shown here is derived from an EMBL/GenBank/DDBJ whole genome shotgun (WGS) entry which is preliminary data.</text>
</comment>
<evidence type="ECO:0000313" key="3">
    <source>
        <dbReference type="Proteomes" id="UP000664169"/>
    </source>
</evidence>
<dbReference type="InterPro" id="IPR052061">
    <property type="entry name" value="PTE-AB_protein"/>
</dbReference>
<dbReference type="Pfam" id="PF03061">
    <property type="entry name" value="4HBT"/>
    <property type="match status" value="1"/>
</dbReference>
<dbReference type="PANTHER" id="PTHR47260">
    <property type="entry name" value="UPF0644 PROTEIN PB2B4.06"/>
    <property type="match status" value="1"/>
</dbReference>
<dbReference type="InterPro" id="IPR029069">
    <property type="entry name" value="HotDog_dom_sf"/>
</dbReference>
<feature type="domain" description="Thioesterase" evidence="1">
    <location>
        <begin position="87"/>
        <end position="182"/>
    </location>
</feature>
<evidence type="ECO:0000259" key="1">
    <source>
        <dbReference type="Pfam" id="PF03061"/>
    </source>
</evidence>
<dbReference type="Gene3D" id="3.10.129.10">
    <property type="entry name" value="Hotdog Thioesterase"/>
    <property type="match status" value="1"/>
</dbReference>
<dbReference type="OrthoDB" id="506431at2759"/>
<dbReference type="CDD" id="cd03443">
    <property type="entry name" value="PaaI_thioesterase"/>
    <property type="match status" value="1"/>
</dbReference>
<dbReference type="AlphaFoldDB" id="A0A8H3FMW4"/>
<evidence type="ECO:0000313" key="2">
    <source>
        <dbReference type="EMBL" id="CAF9923901.1"/>
    </source>
</evidence>
<dbReference type="EMBL" id="CAJPDQ010000020">
    <property type="protein sequence ID" value="CAF9923901.1"/>
    <property type="molecule type" value="Genomic_DNA"/>
</dbReference>
<sequence length="197" mass="21990">MDPNSDPSYQRLMAVDWCAKLINDPNYRVALIQSPVGKLPIDGLMERTLNTEETIRAALCLYKVRDEQIHETLVLYDIGRGMGGLPGVAHGGIVATLLDQACGIFIASLHSPATDPLLQAVDKDCCASIWPNMSTATLRLDVTYLKFVKIPSVIAIRSHLKERRDRKILVENQMEDEDQNVLARADGTFIMRRQSNI</sequence>
<accession>A0A8H3FMW4</accession>
<dbReference type="PANTHER" id="PTHR47260:SF3">
    <property type="entry name" value="THIOESTERASE FAMILY PROTEIN (AFU_ORTHOLOGUE AFUA_7G03960)"/>
    <property type="match status" value="1"/>
</dbReference>
<keyword evidence="3" id="KW-1185">Reference proteome</keyword>
<organism evidence="2 3">
    <name type="scientific">Gomphillus americanus</name>
    <dbReference type="NCBI Taxonomy" id="1940652"/>
    <lineage>
        <taxon>Eukaryota</taxon>
        <taxon>Fungi</taxon>
        <taxon>Dikarya</taxon>
        <taxon>Ascomycota</taxon>
        <taxon>Pezizomycotina</taxon>
        <taxon>Lecanoromycetes</taxon>
        <taxon>OSLEUM clade</taxon>
        <taxon>Ostropomycetidae</taxon>
        <taxon>Ostropales</taxon>
        <taxon>Graphidaceae</taxon>
        <taxon>Gomphilloideae</taxon>
        <taxon>Gomphillus</taxon>
    </lineage>
</organism>
<dbReference type="Proteomes" id="UP000664169">
    <property type="component" value="Unassembled WGS sequence"/>
</dbReference>
<proteinExistence type="predicted"/>
<name>A0A8H3FMW4_9LECA</name>
<dbReference type="SUPFAM" id="SSF54637">
    <property type="entry name" value="Thioesterase/thiol ester dehydrase-isomerase"/>
    <property type="match status" value="1"/>
</dbReference>